<sequence>MKIQKSVFILVVLFLSLGLFLPLQAAPLALMKIKVHANTDGSYTYKIKLNNLGPILPELTTPADHTIFDWNTGIEYNAGDKVLDDDENIVLFGIDTGRDDISIWDIHDGHSRFEGAEEVGFLDSDNDGIPNQTIGWHLPFFGWTLDDTIRPHTKLKEISFKADARITHFIYWVGGSDDATIWIDQDVMIEDQFGIYNASLGKYSAVFFEREIHIKKLKRGRKHR</sequence>
<proteinExistence type="predicted"/>
<dbReference type="AlphaFoldDB" id="A0A3B1CDL2"/>
<evidence type="ECO:0000313" key="1">
    <source>
        <dbReference type="EMBL" id="VAX28586.1"/>
    </source>
</evidence>
<organism evidence="1">
    <name type="scientific">hydrothermal vent metagenome</name>
    <dbReference type="NCBI Taxonomy" id="652676"/>
    <lineage>
        <taxon>unclassified sequences</taxon>
        <taxon>metagenomes</taxon>
        <taxon>ecological metagenomes</taxon>
    </lineage>
</organism>
<name>A0A3B1CDL2_9ZZZZ</name>
<accession>A0A3B1CDL2</accession>
<protein>
    <submittedName>
        <fullName evidence="1">Uncharacterized protein</fullName>
    </submittedName>
</protein>
<gene>
    <name evidence="1" type="ORF">MNBD_NITROSPIRAE01-778</name>
</gene>
<dbReference type="EMBL" id="UOGF01000040">
    <property type="protein sequence ID" value="VAX28586.1"/>
    <property type="molecule type" value="Genomic_DNA"/>
</dbReference>
<reference evidence="1" key="1">
    <citation type="submission" date="2018-06" db="EMBL/GenBank/DDBJ databases">
        <authorList>
            <person name="Zhirakovskaya E."/>
        </authorList>
    </citation>
    <scope>NUCLEOTIDE SEQUENCE</scope>
</reference>